<evidence type="ECO:0000259" key="3">
    <source>
        <dbReference type="PROSITE" id="PS50043"/>
    </source>
</evidence>
<dbReference type="InterPro" id="IPR036388">
    <property type="entry name" value="WH-like_DNA-bd_sf"/>
</dbReference>
<dbReference type="SMART" id="SM00421">
    <property type="entry name" value="HTH_LUXR"/>
    <property type="match status" value="1"/>
</dbReference>
<organism evidence="4 5">
    <name type="scientific">Marinitenerispora sediminis</name>
    <dbReference type="NCBI Taxonomy" id="1931232"/>
    <lineage>
        <taxon>Bacteria</taxon>
        <taxon>Bacillati</taxon>
        <taxon>Actinomycetota</taxon>
        <taxon>Actinomycetes</taxon>
        <taxon>Streptosporangiales</taxon>
        <taxon>Nocardiopsidaceae</taxon>
        <taxon>Marinitenerispora</taxon>
    </lineage>
</organism>
<name>A0A368SYT3_9ACTN</name>
<dbReference type="InterPro" id="IPR011990">
    <property type="entry name" value="TPR-like_helical_dom_sf"/>
</dbReference>
<evidence type="ECO:0000313" key="4">
    <source>
        <dbReference type="EMBL" id="RCV49495.1"/>
    </source>
</evidence>
<dbReference type="InterPro" id="IPR027417">
    <property type="entry name" value="P-loop_NTPase"/>
</dbReference>
<protein>
    <submittedName>
        <fullName evidence="4">Helix-turn-helix transcriptional regulator</fullName>
    </submittedName>
</protein>
<dbReference type="CDD" id="cd06170">
    <property type="entry name" value="LuxR_C_like"/>
    <property type="match status" value="1"/>
</dbReference>
<keyword evidence="2" id="KW-0067">ATP-binding</keyword>
<comment type="caution">
    <text evidence="4">The sequence shown here is derived from an EMBL/GenBank/DDBJ whole genome shotgun (WGS) entry which is preliminary data.</text>
</comment>
<dbReference type="SUPFAM" id="SSF52540">
    <property type="entry name" value="P-loop containing nucleoside triphosphate hydrolases"/>
    <property type="match status" value="1"/>
</dbReference>
<dbReference type="InterPro" id="IPR016032">
    <property type="entry name" value="Sig_transdc_resp-reg_C-effctor"/>
</dbReference>
<evidence type="ECO:0000256" key="1">
    <source>
        <dbReference type="ARBA" id="ARBA00022741"/>
    </source>
</evidence>
<dbReference type="SUPFAM" id="SSF48452">
    <property type="entry name" value="TPR-like"/>
    <property type="match status" value="1"/>
</dbReference>
<dbReference type="InterPro" id="IPR000792">
    <property type="entry name" value="Tscrpt_reg_LuxR_C"/>
</dbReference>
<dbReference type="Pfam" id="PF13191">
    <property type="entry name" value="AAA_16"/>
    <property type="match status" value="1"/>
</dbReference>
<dbReference type="GO" id="GO:0003677">
    <property type="term" value="F:DNA binding"/>
    <property type="evidence" value="ECO:0007669"/>
    <property type="project" value="InterPro"/>
</dbReference>
<dbReference type="PRINTS" id="PR00038">
    <property type="entry name" value="HTHLUXR"/>
</dbReference>
<dbReference type="GO" id="GO:0005524">
    <property type="term" value="F:ATP binding"/>
    <property type="evidence" value="ECO:0007669"/>
    <property type="project" value="UniProtKB-KW"/>
</dbReference>
<dbReference type="GO" id="GO:0006355">
    <property type="term" value="P:regulation of DNA-templated transcription"/>
    <property type="evidence" value="ECO:0007669"/>
    <property type="project" value="InterPro"/>
</dbReference>
<dbReference type="AlphaFoldDB" id="A0A368SYT3"/>
<evidence type="ECO:0000313" key="5">
    <source>
        <dbReference type="Proteomes" id="UP000253318"/>
    </source>
</evidence>
<dbReference type="PROSITE" id="PS50043">
    <property type="entry name" value="HTH_LUXR_2"/>
    <property type="match status" value="1"/>
</dbReference>
<dbReference type="Pfam" id="PF00196">
    <property type="entry name" value="GerE"/>
    <property type="match status" value="1"/>
</dbReference>
<accession>A0A368SYT3</accession>
<reference evidence="4 5" key="1">
    <citation type="submission" date="2018-04" db="EMBL/GenBank/DDBJ databases">
        <title>Novel actinobacteria from marine sediment.</title>
        <authorList>
            <person name="Ng Z.Y."/>
            <person name="Tan G.Y.A."/>
        </authorList>
    </citation>
    <scope>NUCLEOTIDE SEQUENCE [LARGE SCALE GENOMIC DNA]</scope>
    <source>
        <strain evidence="4 5">TPS81</strain>
    </source>
</reference>
<dbReference type="EMBL" id="QEIN01000325">
    <property type="protein sequence ID" value="RCV49495.1"/>
    <property type="molecule type" value="Genomic_DNA"/>
</dbReference>
<dbReference type="Gene3D" id="1.25.40.10">
    <property type="entry name" value="Tetratricopeptide repeat domain"/>
    <property type="match status" value="1"/>
</dbReference>
<gene>
    <name evidence="4" type="ORF">DEF24_25205</name>
</gene>
<dbReference type="SUPFAM" id="SSF46894">
    <property type="entry name" value="C-terminal effector domain of the bipartite response regulators"/>
    <property type="match status" value="1"/>
</dbReference>
<proteinExistence type="predicted"/>
<evidence type="ECO:0000256" key="2">
    <source>
        <dbReference type="ARBA" id="ARBA00022840"/>
    </source>
</evidence>
<keyword evidence="5" id="KW-1185">Reference proteome</keyword>
<dbReference type="Proteomes" id="UP000253318">
    <property type="component" value="Unassembled WGS sequence"/>
</dbReference>
<dbReference type="GO" id="GO:0004016">
    <property type="term" value="F:adenylate cyclase activity"/>
    <property type="evidence" value="ECO:0007669"/>
    <property type="project" value="TreeGrafter"/>
</dbReference>
<feature type="domain" description="HTH luxR-type" evidence="3">
    <location>
        <begin position="852"/>
        <end position="917"/>
    </location>
</feature>
<dbReference type="OrthoDB" id="3178131at2"/>
<sequence>MGLVERDRELEALREALADADRGRGAVAVVTGPAAVGRSALLYAFTEEAAASGALVLTAAGSREERSLPLGVIDQLLHDAPPGRLRPVAPHRGGTVPAGSGADSLEHMRLADSGCRALLDLARSTGPVVVAVDDVHVADELSLRCLSFLVRRLRSARLLLVVTERAGPRPADSALHAELRRRADCRRVRLAPLSPAGVAALAARYAGVPAAEGFAAEIGRLSGGSPLLVRGLLEDALARPAGGAGPRGGEAFTEALLACLHGCGPDALAVARRLAALGPPAAPDFVARLLGTETAAVSDQLRVLRAAGVLDGAWFRHPRARSAVLDDIPAEERARIRLRAADLLHRDGADPAAVADLLLAADRAEAPWAVEALRAAADQALSAERAGDAVRYLELVYRSFPEQRGPVLTTLSAGLQWWDDPAAADRFLGWLTRALHEGRAPFGAALAGVRYLLDRGRTEDARKALGVLADSAPPLDAAARAELRGFRLWLRVSRPPLAGEFLEPFADGAEGPGPLRPDGPWPWAARLLADVLAGEAGERAAEEAGEILERCGADGTPPEAVDAALTALLRLDRPDLAAPWCAVLLRAAAEPGHRALRAVLSGVQADIALLAGDLPAAHRHAAEALRIRPPAAWGARAGAPMAALLLAASAMGANEEAEALLEHAPPEAEAPSLDALRFRYARGRHLLATDRLHSALADFRSCGELMVRWGVDLPALAPWRSGISEVLLRLNRREEARELVEEQLALLGGARTREHGVSLRLLAAAGEPRQRPALLKEAVRTLRERGDRLELARALVDLGNAHRALGEAGRARMAVRRAWHLAEECGARPLLAALSALQGHAEPVAPAGAAEPAAGISALSDAERRVAALAAQGHTNREIAGRLYITVSTVEQHLTRVYRKLNVRQRAHLPAALAARASGR</sequence>
<dbReference type="PROSITE" id="PS00622">
    <property type="entry name" value="HTH_LUXR_1"/>
    <property type="match status" value="1"/>
</dbReference>
<dbReference type="PANTHER" id="PTHR16305:SF35">
    <property type="entry name" value="TRANSCRIPTIONAL ACTIVATOR DOMAIN"/>
    <property type="match status" value="1"/>
</dbReference>
<dbReference type="InterPro" id="IPR041664">
    <property type="entry name" value="AAA_16"/>
</dbReference>
<dbReference type="PANTHER" id="PTHR16305">
    <property type="entry name" value="TESTICULAR SOLUBLE ADENYLYL CYCLASE"/>
    <property type="match status" value="1"/>
</dbReference>
<dbReference type="GO" id="GO:0005737">
    <property type="term" value="C:cytoplasm"/>
    <property type="evidence" value="ECO:0007669"/>
    <property type="project" value="TreeGrafter"/>
</dbReference>
<keyword evidence="1" id="KW-0547">Nucleotide-binding</keyword>
<dbReference type="Gene3D" id="1.10.10.10">
    <property type="entry name" value="Winged helix-like DNA-binding domain superfamily/Winged helix DNA-binding domain"/>
    <property type="match status" value="1"/>
</dbReference>